<dbReference type="Proteomes" id="UP000558488">
    <property type="component" value="Unassembled WGS sequence"/>
</dbReference>
<proteinExistence type="predicted"/>
<dbReference type="AlphaFoldDB" id="A0A7J7SFC6"/>
<sequence>MAFAPEISLSPGPAAFSFSGKYLTALWVRLCLNKLLRQEPMLTQVSLLVPKGPSEDLKFCVLYLAEKAECLFTLEAHSQEQKKRVCWCLSENIAKQQQLAASPPQSKKLHPYGSLQQEMGLASSTNATQDRSFTSSGQTLIG</sequence>
<comment type="caution">
    <text evidence="2">The sequence shown here is derived from an EMBL/GenBank/DDBJ whole genome shotgun (WGS) entry which is preliminary data.</text>
</comment>
<dbReference type="PANTHER" id="PTHR46848">
    <property type="entry name" value="REGULATOR OF G-PROTEIN SIGNALING 3"/>
    <property type="match status" value="1"/>
</dbReference>
<evidence type="ECO:0000313" key="2">
    <source>
        <dbReference type="EMBL" id="KAF6287079.1"/>
    </source>
</evidence>
<dbReference type="GO" id="GO:0005886">
    <property type="term" value="C:plasma membrane"/>
    <property type="evidence" value="ECO:0007669"/>
    <property type="project" value="TreeGrafter"/>
</dbReference>
<gene>
    <name evidence="2" type="ORF">mPipKuh1_014843</name>
</gene>
<reference evidence="2 3" key="1">
    <citation type="journal article" date="2020" name="Nature">
        <title>Six reference-quality genomes reveal evolution of bat adaptations.</title>
        <authorList>
            <person name="Jebb D."/>
            <person name="Huang Z."/>
            <person name="Pippel M."/>
            <person name="Hughes G.M."/>
            <person name="Lavrichenko K."/>
            <person name="Devanna P."/>
            <person name="Winkler S."/>
            <person name="Jermiin L.S."/>
            <person name="Skirmuntt E.C."/>
            <person name="Katzourakis A."/>
            <person name="Burkitt-Gray L."/>
            <person name="Ray D.A."/>
            <person name="Sullivan K.A.M."/>
            <person name="Roscito J.G."/>
            <person name="Kirilenko B.M."/>
            <person name="Davalos L.M."/>
            <person name="Corthals A.P."/>
            <person name="Power M.L."/>
            <person name="Jones G."/>
            <person name="Ransome R.D."/>
            <person name="Dechmann D.K.N."/>
            <person name="Locatelli A.G."/>
            <person name="Puechmaille S.J."/>
            <person name="Fedrigo O."/>
            <person name="Jarvis E.D."/>
            <person name="Hiller M."/>
            <person name="Vernes S.C."/>
            <person name="Myers E.W."/>
            <person name="Teeling E.C."/>
        </authorList>
    </citation>
    <scope>NUCLEOTIDE SEQUENCE [LARGE SCALE GENOMIC DNA]</scope>
    <source>
        <strain evidence="2">MPipKuh1</strain>
        <tissue evidence="2">Flight muscle</tissue>
    </source>
</reference>
<evidence type="ECO:0000256" key="1">
    <source>
        <dbReference type="SAM" id="MobiDB-lite"/>
    </source>
</evidence>
<dbReference type="PANTHER" id="PTHR46848:SF1">
    <property type="entry name" value="REGULATOR OF G-PROTEIN SIGNALING 3"/>
    <property type="match status" value="1"/>
</dbReference>
<protein>
    <submittedName>
        <fullName evidence="2">Regulator of G protein signaling 3</fullName>
    </submittedName>
</protein>
<name>A0A7J7SFC6_PIPKU</name>
<dbReference type="EMBL" id="JACAGB010000043">
    <property type="protein sequence ID" value="KAF6287079.1"/>
    <property type="molecule type" value="Genomic_DNA"/>
</dbReference>
<feature type="region of interest" description="Disordered" evidence="1">
    <location>
        <begin position="120"/>
        <end position="142"/>
    </location>
</feature>
<dbReference type="GO" id="GO:0005634">
    <property type="term" value="C:nucleus"/>
    <property type="evidence" value="ECO:0007669"/>
    <property type="project" value="TreeGrafter"/>
</dbReference>
<accession>A0A7J7SFC6</accession>
<evidence type="ECO:0000313" key="3">
    <source>
        <dbReference type="Proteomes" id="UP000558488"/>
    </source>
</evidence>
<organism evidence="2 3">
    <name type="scientific">Pipistrellus kuhlii</name>
    <name type="common">Kuhl's pipistrelle</name>
    <dbReference type="NCBI Taxonomy" id="59472"/>
    <lineage>
        <taxon>Eukaryota</taxon>
        <taxon>Metazoa</taxon>
        <taxon>Chordata</taxon>
        <taxon>Craniata</taxon>
        <taxon>Vertebrata</taxon>
        <taxon>Euteleostomi</taxon>
        <taxon>Mammalia</taxon>
        <taxon>Eutheria</taxon>
        <taxon>Laurasiatheria</taxon>
        <taxon>Chiroptera</taxon>
        <taxon>Yangochiroptera</taxon>
        <taxon>Vespertilionidae</taxon>
        <taxon>Pipistrellus</taxon>
    </lineage>
</organism>
<keyword evidence="3" id="KW-1185">Reference proteome</keyword>